<dbReference type="GO" id="GO:0000287">
    <property type="term" value="F:magnesium ion binding"/>
    <property type="evidence" value="ECO:0007669"/>
    <property type="project" value="TreeGrafter"/>
</dbReference>
<sequence>MTDITLSKPIRLVVTDVDGTLVRKDKTLHPETIKAAQELKAAGIVLCLASSRPPRGMEMYLEPLGITTPHAGFNGGQIVAADNKTILDELAIPEDAARVAVDHMTAAGLDVWVFAGNGWYVKSANGPYVAHEAEVTRNTFTVVEDFSPYLSNTNKIMSSSKDFDLVGRVEEELQANLHGQASVNRSSPYYCDVTHMDANKGHAALALARIAGVTPEEMACLGDMNVDVPMLKIAGLSIAMGNAAESVKAASMVVTGDNDGPGWADAIRTYVLKS</sequence>
<dbReference type="NCBIfam" id="TIGR00099">
    <property type="entry name" value="Cof-subfamily"/>
    <property type="match status" value="1"/>
</dbReference>
<keyword evidence="2" id="KW-1185">Reference proteome</keyword>
<protein>
    <submittedName>
        <fullName evidence="1">HAD family phosphatase</fullName>
    </submittedName>
</protein>
<dbReference type="SFLD" id="SFLDS00003">
    <property type="entry name" value="Haloacid_Dehalogenase"/>
    <property type="match status" value="1"/>
</dbReference>
<dbReference type="InterPro" id="IPR036412">
    <property type="entry name" value="HAD-like_sf"/>
</dbReference>
<dbReference type="InterPro" id="IPR023214">
    <property type="entry name" value="HAD_sf"/>
</dbReference>
<dbReference type="Gene3D" id="3.30.1240.10">
    <property type="match status" value="1"/>
</dbReference>
<dbReference type="Gene3D" id="3.40.50.1000">
    <property type="entry name" value="HAD superfamily/HAD-like"/>
    <property type="match status" value="1"/>
</dbReference>
<accession>A0A963Z0D2</accession>
<dbReference type="CDD" id="cd07516">
    <property type="entry name" value="HAD_Pase"/>
    <property type="match status" value="1"/>
</dbReference>
<reference evidence="1 2" key="1">
    <citation type="journal article" date="2021" name="Microorganisms">
        <title>Acidisoma silvae sp. nov. and Acidisomacellulosilytica sp. nov., Two Acidophilic Bacteria Isolated from Decaying Wood, Hydrolyzing Cellulose and Producing Poly-3-hydroxybutyrate.</title>
        <authorList>
            <person name="Mieszkin S."/>
            <person name="Pouder E."/>
            <person name="Uroz S."/>
            <person name="Simon-Colin C."/>
            <person name="Alain K."/>
        </authorList>
    </citation>
    <scope>NUCLEOTIDE SEQUENCE [LARGE SCALE GENOMIC DNA]</scope>
    <source>
        <strain evidence="1 2">HW T5.17</strain>
    </source>
</reference>
<comment type="caution">
    <text evidence="1">The sequence shown here is derived from an EMBL/GenBank/DDBJ whole genome shotgun (WGS) entry which is preliminary data.</text>
</comment>
<dbReference type="Pfam" id="PF08282">
    <property type="entry name" value="Hydrolase_3"/>
    <property type="match status" value="1"/>
</dbReference>
<dbReference type="SFLD" id="SFLDG01140">
    <property type="entry name" value="C2.B:_Phosphomannomutase_and_P"/>
    <property type="match status" value="1"/>
</dbReference>
<dbReference type="Proteomes" id="UP000721844">
    <property type="component" value="Unassembled WGS sequence"/>
</dbReference>
<dbReference type="AlphaFoldDB" id="A0A963Z0D2"/>
<proteinExistence type="predicted"/>
<dbReference type="InterPro" id="IPR006379">
    <property type="entry name" value="HAD-SF_hydro_IIB"/>
</dbReference>
<name>A0A963Z0D2_9PROT</name>
<dbReference type="GO" id="GO:0005829">
    <property type="term" value="C:cytosol"/>
    <property type="evidence" value="ECO:0007669"/>
    <property type="project" value="TreeGrafter"/>
</dbReference>
<dbReference type="InterPro" id="IPR000150">
    <property type="entry name" value="Cof"/>
</dbReference>
<evidence type="ECO:0000313" key="1">
    <source>
        <dbReference type="EMBL" id="MCB8880241.1"/>
    </source>
</evidence>
<gene>
    <name evidence="1" type="ORF">ACELLULO517_08360</name>
</gene>
<organism evidence="1 2">
    <name type="scientific">Acidisoma cellulosilyticum</name>
    <dbReference type="NCBI Taxonomy" id="2802395"/>
    <lineage>
        <taxon>Bacteria</taxon>
        <taxon>Pseudomonadati</taxon>
        <taxon>Pseudomonadota</taxon>
        <taxon>Alphaproteobacteria</taxon>
        <taxon>Acetobacterales</taxon>
        <taxon>Acidocellaceae</taxon>
        <taxon>Acidisoma</taxon>
    </lineage>
</organism>
<dbReference type="PANTHER" id="PTHR10000">
    <property type="entry name" value="PHOSPHOSERINE PHOSPHATASE"/>
    <property type="match status" value="1"/>
</dbReference>
<dbReference type="RefSeq" id="WP_227306843.1">
    <property type="nucleotide sequence ID" value="NZ_JAESVA010000002.1"/>
</dbReference>
<dbReference type="PANTHER" id="PTHR10000:SF8">
    <property type="entry name" value="HAD SUPERFAMILY HYDROLASE-LIKE, TYPE 3"/>
    <property type="match status" value="1"/>
</dbReference>
<dbReference type="NCBIfam" id="TIGR01484">
    <property type="entry name" value="HAD-SF-IIB"/>
    <property type="match status" value="1"/>
</dbReference>
<evidence type="ECO:0000313" key="2">
    <source>
        <dbReference type="Proteomes" id="UP000721844"/>
    </source>
</evidence>
<dbReference type="SUPFAM" id="SSF56784">
    <property type="entry name" value="HAD-like"/>
    <property type="match status" value="1"/>
</dbReference>
<dbReference type="GO" id="GO:0016791">
    <property type="term" value="F:phosphatase activity"/>
    <property type="evidence" value="ECO:0007669"/>
    <property type="project" value="TreeGrafter"/>
</dbReference>
<dbReference type="EMBL" id="JAESVA010000002">
    <property type="protein sequence ID" value="MCB8880241.1"/>
    <property type="molecule type" value="Genomic_DNA"/>
</dbReference>